<dbReference type="PANTHER" id="PTHR43852:SF3">
    <property type="entry name" value="NUCLEOTIDYLTRANSFERASE"/>
    <property type="match status" value="1"/>
</dbReference>
<dbReference type="Proteomes" id="UP001524383">
    <property type="component" value="Unassembled WGS sequence"/>
</dbReference>
<dbReference type="AlphaFoldDB" id="A0ABD4TJS9"/>
<evidence type="ECO:0000313" key="3">
    <source>
        <dbReference type="Proteomes" id="UP001524383"/>
    </source>
</evidence>
<dbReference type="EMBL" id="VOTZ01000012">
    <property type="protein sequence ID" value="MCQ1538706.1"/>
    <property type="molecule type" value="Genomic_DNA"/>
</dbReference>
<feature type="domain" description="Polymerase beta nucleotidyltransferase" evidence="1">
    <location>
        <begin position="25"/>
        <end position="110"/>
    </location>
</feature>
<dbReference type="InterPro" id="IPR043519">
    <property type="entry name" value="NT_sf"/>
</dbReference>
<dbReference type="InterPro" id="IPR041633">
    <property type="entry name" value="Polbeta"/>
</dbReference>
<dbReference type="InterPro" id="IPR052930">
    <property type="entry name" value="TA_antitoxin_MntA"/>
</dbReference>
<comment type="caution">
    <text evidence="2">The sequence shown here is derived from an EMBL/GenBank/DDBJ whole genome shotgun (WGS) entry which is preliminary data.</text>
</comment>
<dbReference type="Pfam" id="PF18765">
    <property type="entry name" value="Polbeta"/>
    <property type="match status" value="1"/>
</dbReference>
<organism evidence="2 3">
    <name type="scientific">Methanocalculus taiwanensis</name>
    <dbReference type="NCBI Taxonomy" id="106207"/>
    <lineage>
        <taxon>Archaea</taxon>
        <taxon>Methanobacteriati</taxon>
        <taxon>Methanobacteriota</taxon>
        <taxon>Stenosarchaea group</taxon>
        <taxon>Methanomicrobia</taxon>
        <taxon>Methanomicrobiales</taxon>
        <taxon>Methanocalculaceae</taxon>
        <taxon>Methanocalculus</taxon>
    </lineage>
</organism>
<sequence>MDERARERIIGEIARVFASESEITADVALVYIFGSFLKSNQFNDIDIGILVAGERKPYDYFKYGMRIASVMEQSIAPRCEVDLRILNGAPVRFLYEVLQSGRIVFARDEDERSSFEADVLTQYLRKKE</sequence>
<dbReference type="CDD" id="cd05403">
    <property type="entry name" value="NT_KNTase_like"/>
    <property type="match status" value="1"/>
</dbReference>
<gene>
    <name evidence="2" type="ORF">FTO68_06880</name>
</gene>
<evidence type="ECO:0000313" key="2">
    <source>
        <dbReference type="EMBL" id="MCQ1538706.1"/>
    </source>
</evidence>
<protein>
    <submittedName>
        <fullName evidence="2">Nucleotidyltransferase domain-containing protein</fullName>
    </submittedName>
</protein>
<dbReference type="PANTHER" id="PTHR43852">
    <property type="entry name" value="NUCLEOTIDYLTRANSFERASE"/>
    <property type="match status" value="1"/>
</dbReference>
<proteinExistence type="predicted"/>
<dbReference type="Gene3D" id="3.30.460.10">
    <property type="entry name" value="Beta Polymerase, domain 2"/>
    <property type="match status" value="1"/>
</dbReference>
<accession>A0ABD4TJS9</accession>
<dbReference type="SUPFAM" id="SSF81301">
    <property type="entry name" value="Nucleotidyltransferase"/>
    <property type="match status" value="1"/>
</dbReference>
<name>A0ABD4TJS9_9EURY</name>
<keyword evidence="3" id="KW-1185">Reference proteome</keyword>
<reference evidence="2 3" key="1">
    <citation type="submission" date="2019-08" db="EMBL/GenBank/DDBJ databases">
        <authorList>
            <person name="Chen S.-C."/>
            <person name="Lai M.-C."/>
            <person name="You Y.-T."/>
        </authorList>
    </citation>
    <scope>NUCLEOTIDE SEQUENCE [LARGE SCALE GENOMIC DNA]</scope>
    <source>
        <strain evidence="2 3">P2F9704a</strain>
    </source>
</reference>
<evidence type="ECO:0000259" key="1">
    <source>
        <dbReference type="Pfam" id="PF18765"/>
    </source>
</evidence>